<keyword evidence="2 4" id="KW-0479">Metal-binding</keyword>
<evidence type="ECO:0000256" key="4">
    <source>
        <dbReference type="PIRSR" id="PIRSR015582-2"/>
    </source>
</evidence>
<dbReference type="Pfam" id="PF15617">
    <property type="entry name" value="C-C_Bond_Lyase"/>
    <property type="match status" value="1"/>
</dbReference>
<dbReference type="GO" id="GO:0006107">
    <property type="term" value="P:oxaloacetate metabolic process"/>
    <property type="evidence" value="ECO:0007669"/>
    <property type="project" value="TreeGrafter"/>
</dbReference>
<evidence type="ECO:0000256" key="1">
    <source>
        <dbReference type="ARBA" id="ARBA00001946"/>
    </source>
</evidence>
<dbReference type="EMBL" id="JACOPQ010000007">
    <property type="protein sequence ID" value="MBC5737367.1"/>
    <property type="molecule type" value="Genomic_DNA"/>
</dbReference>
<evidence type="ECO:0000256" key="3">
    <source>
        <dbReference type="ARBA" id="ARBA00022842"/>
    </source>
</evidence>
<evidence type="ECO:0000313" key="5">
    <source>
        <dbReference type="EMBL" id="MBC5737367.1"/>
    </source>
</evidence>
<dbReference type="InterPro" id="IPR040442">
    <property type="entry name" value="Pyrv_kinase-like_dom_sf"/>
</dbReference>
<sequence length="378" mass="42308">MRYFNYLSEGDRSSLFSRQSEPFYKTTDRDALRIAVGGLLYIPGVNQTIAHIIIRGKVQGLSSMAICLEDSVGDQERENAVENTGRQLEQLDRAVGEGILPRDCMPLLFVRVKDADMLERMADLFVRYSTVLTGVVLPKVCRADLERYLRLVSDINSRAKDPFYAMPILESAELMLCGDRVGLLRELRAVTDRHYEHILNMRVGATDLCGLYGIRRGPDTPIYSVTMVANCIADVVRVFGTEDRYTVSGPVWEYYSTAARARATQNWGEIEGLMHEVYLDQQNGVCGKTCVHPTQLLPVQAGYVVPYEVYHDAVTVLGGDQGRLGVLPSLRQNKMNELKPHALWAAKLLRQADVYGVYQEGTDARGLLRAVHDGGCRL</sequence>
<dbReference type="RefSeq" id="WP_186919184.1">
    <property type="nucleotide sequence ID" value="NZ_JACOPQ010000007.1"/>
</dbReference>
<keyword evidence="3 4" id="KW-0460">Magnesium</keyword>
<proteinExistence type="predicted"/>
<comment type="caution">
    <text evidence="5">The sequence shown here is derived from an EMBL/GenBank/DDBJ whole genome shotgun (WGS) entry which is preliminary data.</text>
</comment>
<feature type="binding site" evidence="4">
    <location>
        <position position="207"/>
    </location>
    <ligand>
        <name>Mg(2+)</name>
        <dbReference type="ChEBI" id="CHEBI:18420"/>
    </ligand>
</feature>
<dbReference type="Proteomes" id="UP000607645">
    <property type="component" value="Unassembled WGS sequence"/>
</dbReference>
<protein>
    <submittedName>
        <fullName evidence="5">HpcH/HpaI aldolase/citrate lyase family protein</fullName>
    </submittedName>
</protein>
<evidence type="ECO:0000313" key="6">
    <source>
        <dbReference type="Proteomes" id="UP000607645"/>
    </source>
</evidence>
<name>A0A8J6JLB7_9FIRM</name>
<dbReference type="Gene3D" id="3.20.20.60">
    <property type="entry name" value="Phosphoenolpyruvate-binding domains"/>
    <property type="match status" value="1"/>
</dbReference>
<dbReference type="GO" id="GO:0016829">
    <property type="term" value="F:lyase activity"/>
    <property type="evidence" value="ECO:0007669"/>
    <property type="project" value="UniProtKB-KW"/>
</dbReference>
<dbReference type="InterPro" id="IPR011206">
    <property type="entry name" value="Citrate_lyase_beta/mcl1/mcl2"/>
</dbReference>
<dbReference type="InterPro" id="IPR015813">
    <property type="entry name" value="Pyrv/PenolPyrv_kinase-like_dom"/>
</dbReference>
<keyword evidence="5" id="KW-0456">Lyase</keyword>
<evidence type="ECO:0000256" key="2">
    <source>
        <dbReference type="ARBA" id="ARBA00022723"/>
    </source>
</evidence>
<keyword evidence="6" id="KW-1185">Reference proteome</keyword>
<dbReference type="PANTHER" id="PTHR32308">
    <property type="entry name" value="LYASE BETA SUBUNIT, PUTATIVE (AFU_ORTHOLOGUE AFUA_4G13030)-RELATED"/>
    <property type="match status" value="1"/>
</dbReference>
<dbReference type="PANTHER" id="PTHR32308:SF10">
    <property type="entry name" value="CITRATE LYASE SUBUNIT BETA"/>
    <property type="match status" value="1"/>
</dbReference>
<accession>A0A8J6JLB7</accession>
<dbReference type="PIRSF" id="PIRSF015582">
    <property type="entry name" value="Cit_lyase_B"/>
    <property type="match status" value="1"/>
</dbReference>
<comment type="cofactor">
    <cofactor evidence="1">
        <name>Mg(2+)</name>
        <dbReference type="ChEBI" id="CHEBI:18420"/>
    </cofactor>
</comment>
<dbReference type="SUPFAM" id="SSF51621">
    <property type="entry name" value="Phosphoenolpyruvate/pyruvate domain"/>
    <property type="match status" value="1"/>
</dbReference>
<dbReference type="AlphaFoldDB" id="A0A8J6JLB7"/>
<dbReference type="InterPro" id="IPR039480">
    <property type="entry name" value="C-C_Bond_Lyase-like"/>
</dbReference>
<dbReference type="GO" id="GO:0000287">
    <property type="term" value="F:magnesium ion binding"/>
    <property type="evidence" value="ECO:0007669"/>
    <property type="project" value="TreeGrafter"/>
</dbReference>
<gene>
    <name evidence="5" type="ORF">H8S62_10165</name>
</gene>
<organism evidence="5 6">
    <name type="scientific">Lawsonibacter faecis</name>
    <dbReference type="NCBI Taxonomy" id="2763052"/>
    <lineage>
        <taxon>Bacteria</taxon>
        <taxon>Bacillati</taxon>
        <taxon>Bacillota</taxon>
        <taxon>Clostridia</taxon>
        <taxon>Eubacteriales</taxon>
        <taxon>Oscillospiraceae</taxon>
        <taxon>Lawsonibacter</taxon>
    </lineage>
</organism>
<reference evidence="5" key="1">
    <citation type="submission" date="2020-08" db="EMBL/GenBank/DDBJ databases">
        <title>Genome public.</title>
        <authorList>
            <person name="Liu C."/>
            <person name="Sun Q."/>
        </authorList>
    </citation>
    <scope>NUCLEOTIDE SEQUENCE</scope>
    <source>
        <strain evidence="5">NSJ-52</strain>
    </source>
</reference>